<proteinExistence type="predicted"/>
<sequence length="303" mass="34951">MQYELPFATDTNFDAEMPLLELPSLPVDFEANLSKGISIETIIEKYNLGYTPAATLNVLYRLLNSPNDSWLSMYNNPSFKANVAGYLSTFEAGLKSARLILKRPEFEFINPLNEDKITSQTQFPTDCIFMHGRFNGIPHPGYLLSILEAKSIRPDLPVTVAIETDRYSLRMGQAPFLDIFFRASLLWYTGLIDRVVIIEAPYHEDDLYYEKEGGVNKYWENMYELCTGPINPRLLIAFGEEDYDRKVDRGYIRNNATSIEVNVIDTINNHTPLHMSQIREGKLSSKVLTEMWEKVRNWDLNFY</sequence>
<gene>
    <name evidence="1" type="ORF">KC669_04035</name>
</gene>
<evidence type="ECO:0000313" key="2">
    <source>
        <dbReference type="Proteomes" id="UP000714915"/>
    </source>
</evidence>
<name>A0A955RLK8_9BACT</name>
<evidence type="ECO:0000313" key="1">
    <source>
        <dbReference type="EMBL" id="MCA9387176.1"/>
    </source>
</evidence>
<dbReference type="EMBL" id="JAGQLF010000060">
    <property type="protein sequence ID" value="MCA9387176.1"/>
    <property type="molecule type" value="Genomic_DNA"/>
</dbReference>
<reference evidence="1" key="2">
    <citation type="journal article" date="2021" name="Microbiome">
        <title>Successional dynamics and alternative stable states in a saline activated sludge microbial community over 9 years.</title>
        <authorList>
            <person name="Wang Y."/>
            <person name="Ye J."/>
            <person name="Ju F."/>
            <person name="Liu L."/>
            <person name="Boyd J.A."/>
            <person name="Deng Y."/>
            <person name="Parks D.H."/>
            <person name="Jiang X."/>
            <person name="Yin X."/>
            <person name="Woodcroft B.J."/>
            <person name="Tyson G.W."/>
            <person name="Hugenholtz P."/>
            <person name="Polz M.F."/>
            <person name="Zhang T."/>
        </authorList>
    </citation>
    <scope>NUCLEOTIDE SEQUENCE</scope>
    <source>
        <strain evidence="1">HKST-UBA09</strain>
    </source>
</reference>
<protein>
    <submittedName>
        <fullName evidence="1">Uncharacterized protein</fullName>
    </submittedName>
</protein>
<organism evidence="1 2">
    <name type="scientific">Candidatus Dojkabacteria bacterium</name>
    <dbReference type="NCBI Taxonomy" id="2099670"/>
    <lineage>
        <taxon>Bacteria</taxon>
        <taxon>Candidatus Dojkabacteria</taxon>
    </lineage>
</organism>
<comment type="caution">
    <text evidence="1">The sequence shown here is derived from an EMBL/GenBank/DDBJ whole genome shotgun (WGS) entry which is preliminary data.</text>
</comment>
<dbReference type="Proteomes" id="UP000714915">
    <property type="component" value="Unassembled WGS sequence"/>
</dbReference>
<dbReference type="AlphaFoldDB" id="A0A955RLK8"/>
<reference evidence="1" key="1">
    <citation type="submission" date="2020-04" db="EMBL/GenBank/DDBJ databases">
        <authorList>
            <person name="Zhang T."/>
        </authorList>
    </citation>
    <scope>NUCLEOTIDE SEQUENCE</scope>
    <source>
        <strain evidence="1">HKST-UBA09</strain>
    </source>
</reference>
<accession>A0A955RLK8</accession>